<evidence type="ECO:0000313" key="1">
    <source>
        <dbReference type="EMBL" id="SDY04542.1"/>
    </source>
</evidence>
<dbReference type="EMBL" id="FNOY01000016">
    <property type="protein sequence ID" value="SDY04542.1"/>
    <property type="molecule type" value="Genomic_DNA"/>
</dbReference>
<name>A0A1H3GMH8_9PROT</name>
<protein>
    <submittedName>
        <fullName evidence="1">Uncharacterized protein</fullName>
    </submittedName>
</protein>
<dbReference type="Proteomes" id="UP000198640">
    <property type="component" value="Unassembled WGS sequence"/>
</dbReference>
<dbReference type="AlphaFoldDB" id="A0A1H3GMH8"/>
<dbReference type="RefSeq" id="WP_090413136.1">
    <property type="nucleotide sequence ID" value="NZ_FNOY01000016.1"/>
</dbReference>
<evidence type="ECO:0000313" key="2">
    <source>
        <dbReference type="Proteomes" id="UP000198640"/>
    </source>
</evidence>
<accession>A0A1H3GMH8</accession>
<organism evidence="1 2">
    <name type="scientific">Nitrosomonas halophila</name>
    <dbReference type="NCBI Taxonomy" id="44576"/>
    <lineage>
        <taxon>Bacteria</taxon>
        <taxon>Pseudomonadati</taxon>
        <taxon>Pseudomonadota</taxon>
        <taxon>Betaproteobacteria</taxon>
        <taxon>Nitrosomonadales</taxon>
        <taxon>Nitrosomonadaceae</taxon>
        <taxon>Nitrosomonas</taxon>
    </lineage>
</organism>
<dbReference type="STRING" id="44576.SAMN05421881_10164"/>
<sequence>MKKSLFLLGELFALAIGFMIGLPYTLLAADTEVPMRGSEIKLFASCDDLQDMPFIRPGQTLSGEDGWDLLSGHHTPNFSCAWRQQDAARCQRLGHQVTGGQWEPCYEMTDISHGPGRQQQTRKAAEAAVLNEPLSSQAAEVLIRDSRLAESQYSNVVISKRSDNSPIDWQFQMYVFTPAEWWLPQASRVYVTYRFIPPGSTPESVQAAKKASPPVPADEAIVTFFLELLKPAECIISTQDCIARDMQRSLQNMDGVGEHFRDLQRQGEEAIRRMEEQLREIELQMKSGLSG</sequence>
<gene>
    <name evidence="1" type="ORF">SAMN05421881_10164</name>
</gene>
<proteinExistence type="predicted"/>
<keyword evidence="2" id="KW-1185">Reference proteome</keyword>
<reference evidence="1 2" key="1">
    <citation type="submission" date="2016-10" db="EMBL/GenBank/DDBJ databases">
        <authorList>
            <person name="de Groot N.N."/>
        </authorList>
    </citation>
    <scope>NUCLEOTIDE SEQUENCE [LARGE SCALE GENOMIC DNA]</scope>
    <source>
        <strain evidence="1 2">Nm1</strain>
    </source>
</reference>